<keyword evidence="1" id="KW-1133">Transmembrane helix</keyword>
<feature type="transmembrane region" description="Helical" evidence="1">
    <location>
        <begin position="50"/>
        <end position="67"/>
    </location>
</feature>
<dbReference type="EMBL" id="CP122959">
    <property type="protein sequence ID" value="WGI19188.1"/>
    <property type="molecule type" value="Genomic_DNA"/>
</dbReference>
<evidence type="ECO:0000313" key="2">
    <source>
        <dbReference type="EMBL" id="SPE21532.1"/>
    </source>
</evidence>
<dbReference type="Proteomes" id="UP000239650">
    <property type="component" value="Unassembled WGS sequence"/>
</dbReference>
<gene>
    <name evidence="2" type="ORF">LAS9267_01416</name>
    <name evidence="3" type="ORF">QBD03_00130</name>
</gene>
<reference evidence="3" key="2">
    <citation type="submission" date="2023-04" db="EMBL/GenBank/DDBJ databases">
        <title>Novel strain of Lactilactobacillus sakei and use thereof.</title>
        <authorList>
            <person name="Kim S.Y."/>
        </authorList>
    </citation>
    <scope>NUCLEOTIDE SEQUENCE</scope>
    <source>
        <strain evidence="3">HUP1</strain>
    </source>
</reference>
<protein>
    <submittedName>
        <fullName evidence="3">DUF3290 domain-containing protein</fullName>
    </submittedName>
</protein>
<reference evidence="2 4" key="1">
    <citation type="submission" date="2018-02" db="EMBL/GenBank/DDBJ databases">
        <authorList>
            <person name="Rodrigo-Torres L."/>
            <person name="Arahal R. D."/>
            <person name="Lucena T."/>
        </authorList>
    </citation>
    <scope>NUCLEOTIDE SEQUENCE [LARGE SCALE GENOMIC DNA]</scope>
    <source>
        <strain evidence="2 4">CECT 9267</strain>
    </source>
</reference>
<dbReference type="Pfam" id="PF11694">
    <property type="entry name" value="DUF3290"/>
    <property type="match status" value="1"/>
</dbReference>
<dbReference type="RefSeq" id="WP_016264327.1">
    <property type="nucleotide sequence ID" value="NZ_BJLN01000011.1"/>
</dbReference>
<sequence>MLFYRYSYFINQNDFEFYFKILLSLLVGSLILIFFVQYLRHRSDSKYRDLLIIFVLVGVLLGGIQYTRVEQLNTAHSQQAQMTQFMKSIAQAQKVPVKSVSVNATSLQQNMVVKVHQHYYQVVFDNNFTSYQLKKAQVINPKITYQQ</sequence>
<keyword evidence="1" id="KW-0812">Transmembrane</keyword>
<dbReference type="EMBL" id="OKRC01000006">
    <property type="protein sequence ID" value="SPE21532.1"/>
    <property type="molecule type" value="Genomic_DNA"/>
</dbReference>
<dbReference type="Proteomes" id="UP001179858">
    <property type="component" value="Chromosome"/>
</dbReference>
<evidence type="ECO:0000313" key="4">
    <source>
        <dbReference type="Proteomes" id="UP000239650"/>
    </source>
</evidence>
<keyword evidence="1" id="KW-0472">Membrane</keyword>
<dbReference type="AlphaFoldDB" id="A0A094Y2Y1"/>
<organism evidence="2 4">
    <name type="scientific">Latilactobacillus sakei</name>
    <name type="common">Lactobacillus sakei</name>
    <dbReference type="NCBI Taxonomy" id="1599"/>
    <lineage>
        <taxon>Bacteria</taxon>
        <taxon>Bacillati</taxon>
        <taxon>Bacillota</taxon>
        <taxon>Bacilli</taxon>
        <taxon>Lactobacillales</taxon>
        <taxon>Lactobacillaceae</taxon>
        <taxon>Latilactobacillus</taxon>
    </lineage>
</organism>
<accession>A0A094Y2Y1</accession>
<proteinExistence type="predicted"/>
<feature type="transmembrane region" description="Helical" evidence="1">
    <location>
        <begin position="17"/>
        <end position="38"/>
    </location>
</feature>
<name>A0A094Y2Y1_LATSK</name>
<dbReference type="InterPro" id="IPR021707">
    <property type="entry name" value="DUF3290"/>
</dbReference>
<dbReference type="GeneID" id="57132847"/>
<evidence type="ECO:0000256" key="1">
    <source>
        <dbReference type="SAM" id="Phobius"/>
    </source>
</evidence>
<evidence type="ECO:0000313" key="3">
    <source>
        <dbReference type="EMBL" id="WGI19188.1"/>
    </source>
</evidence>